<reference evidence="2" key="2">
    <citation type="journal article" date="2021" name="PeerJ">
        <title>Extensive microbial diversity within the chicken gut microbiome revealed by metagenomics and culture.</title>
        <authorList>
            <person name="Gilroy R."/>
            <person name="Ravi A."/>
            <person name="Getino M."/>
            <person name="Pursley I."/>
            <person name="Horton D.L."/>
            <person name="Alikhan N.F."/>
            <person name="Baker D."/>
            <person name="Gharbi K."/>
            <person name="Hall N."/>
            <person name="Watson M."/>
            <person name="Adriaenssens E.M."/>
            <person name="Foster-Nyarko E."/>
            <person name="Jarju S."/>
            <person name="Secka A."/>
            <person name="Antonio M."/>
            <person name="Oren A."/>
            <person name="Chaudhuri R.R."/>
            <person name="La Ragione R."/>
            <person name="Hildebrand F."/>
            <person name="Pallen M.J."/>
        </authorList>
    </citation>
    <scope>NUCLEOTIDE SEQUENCE</scope>
    <source>
        <strain evidence="2">10037</strain>
    </source>
</reference>
<reference evidence="2" key="1">
    <citation type="submission" date="2020-10" db="EMBL/GenBank/DDBJ databases">
        <authorList>
            <person name="Gilroy R."/>
        </authorList>
    </citation>
    <scope>NUCLEOTIDE SEQUENCE</scope>
    <source>
        <strain evidence="2">10037</strain>
    </source>
</reference>
<dbReference type="Gene3D" id="1.10.10.10">
    <property type="entry name" value="Winged helix-like DNA-binding domain superfamily/Winged helix DNA-binding domain"/>
    <property type="match status" value="1"/>
</dbReference>
<dbReference type="GO" id="GO:0008270">
    <property type="term" value="F:zinc ion binding"/>
    <property type="evidence" value="ECO:0007669"/>
    <property type="project" value="TreeGrafter"/>
</dbReference>
<evidence type="ECO:0000313" key="2">
    <source>
        <dbReference type="EMBL" id="MBO8465539.1"/>
    </source>
</evidence>
<name>A0A9D9I3Z5_9BACT</name>
<dbReference type="SUPFAM" id="SSF46785">
    <property type="entry name" value="Winged helix' DNA-binding domain"/>
    <property type="match status" value="1"/>
</dbReference>
<dbReference type="Proteomes" id="UP000823597">
    <property type="component" value="Unassembled WGS sequence"/>
</dbReference>
<dbReference type="InterPro" id="IPR036390">
    <property type="entry name" value="WH_DNA-bd_sf"/>
</dbReference>
<organism evidence="2 3">
    <name type="scientific">Candidatus Merdivivens pullistercoris</name>
    <dbReference type="NCBI Taxonomy" id="2840873"/>
    <lineage>
        <taxon>Bacteria</taxon>
        <taxon>Pseudomonadati</taxon>
        <taxon>Bacteroidota</taxon>
        <taxon>Bacteroidia</taxon>
        <taxon>Bacteroidales</taxon>
        <taxon>Muribaculaceae</taxon>
        <taxon>Muribaculaceae incertae sedis</taxon>
        <taxon>Candidatus Merdivivens</taxon>
    </lineage>
</organism>
<comment type="cofactor">
    <cofactor evidence="1">
        <name>Zn(2+)</name>
        <dbReference type="ChEBI" id="CHEBI:29105"/>
    </cofactor>
    <text evidence="1">Binds 1 zinc ion per subunit.</text>
</comment>
<feature type="binding site" evidence="1">
    <location>
        <position position="99"/>
    </location>
    <ligand>
        <name>Zn(2+)</name>
        <dbReference type="ChEBI" id="CHEBI:29105"/>
    </ligand>
</feature>
<dbReference type="GO" id="GO:0000976">
    <property type="term" value="F:transcription cis-regulatory region binding"/>
    <property type="evidence" value="ECO:0007669"/>
    <property type="project" value="TreeGrafter"/>
</dbReference>
<sequence>MCEGVFKKLVSRDIKPTPNRLLVLEAIMSASSPVSLADLEAILETVDRSSIFRTLNLFMSHHLVHVIDDGSGSLKYEVCTGEEECSVDDMHVHFSCERCHKTICLSSTPIPPVELPDGFVMNSANYIVKGICGDCMKKKGGVS</sequence>
<dbReference type="GO" id="GO:1900376">
    <property type="term" value="P:regulation of secondary metabolite biosynthetic process"/>
    <property type="evidence" value="ECO:0007669"/>
    <property type="project" value="TreeGrafter"/>
</dbReference>
<protein>
    <submittedName>
        <fullName evidence="2">Transcriptional repressor</fullName>
    </submittedName>
</protein>
<dbReference type="PANTHER" id="PTHR33202">
    <property type="entry name" value="ZINC UPTAKE REGULATION PROTEIN"/>
    <property type="match status" value="1"/>
</dbReference>
<accession>A0A9D9I3Z5</accession>
<keyword evidence="1" id="KW-0479">Metal-binding</keyword>
<evidence type="ECO:0000256" key="1">
    <source>
        <dbReference type="PIRSR" id="PIRSR602481-1"/>
    </source>
</evidence>
<feature type="binding site" evidence="1">
    <location>
        <position position="96"/>
    </location>
    <ligand>
        <name>Zn(2+)</name>
        <dbReference type="ChEBI" id="CHEBI:29105"/>
    </ligand>
</feature>
<dbReference type="PANTHER" id="PTHR33202:SF22">
    <property type="entry name" value="HYDROGEN PEROXIDE SENSITIVE REPRESSOR"/>
    <property type="match status" value="1"/>
</dbReference>
<dbReference type="InterPro" id="IPR036388">
    <property type="entry name" value="WH-like_DNA-bd_sf"/>
</dbReference>
<dbReference type="EMBL" id="JADIME010000063">
    <property type="protein sequence ID" value="MBO8465539.1"/>
    <property type="molecule type" value="Genomic_DNA"/>
</dbReference>
<gene>
    <name evidence="2" type="ORF">IAB93_06050</name>
</gene>
<dbReference type="Pfam" id="PF01475">
    <property type="entry name" value="FUR"/>
    <property type="match status" value="1"/>
</dbReference>
<feature type="binding site" evidence="1">
    <location>
        <position position="135"/>
    </location>
    <ligand>
        <name>Zn(2+)</name>
        <dbReference type="ChEBI" id="CHEBI:29105"/>
    </ligand>
</feature>
<evidence type="ECO:0000313" key="3">
    <source>
        <dbReference type="Proteomes" id="UP000823597"/>
    </source>
</evidence>
<keyword evidence="1" id="KW-0862">Zinc</keyword>
<dbReference type="AlphaFoldDB" id="A0A9D9I3Z5"/>
<dbReference type="GO" id="GO:0045892">
    <property type="term" value="P:negative regulation of DNA-templated transcription"/>
    <property type="evidence" value="ECO:0007669"/>
    <property type="project" value="TreeGrafter"/>
</dbReference>
<proteinExistence type="predicted"/>
<feature type="binding site" evidence="1">
    <location>
        <position position="132"/>
    </location>
    <ligand>
        <name>Zn(2+)</name>
        <dbReference type="ChEBI" id="CHEBI:29105"/>
    </ligand>
</feature>
<comment type="caution">
    <text evidence="2">The sequence shown here is derived from an EMBL/GenBank/DDBJ whole genome shotgun (WGS) entry which is preliminary data.</text>
</comment>
<dbReference type="InterPro" id="IPR002481">
    <property type="entry name" value="FUR"/>
</dbReference>
<dbReference type="GO" id="GO:0003700">
    <property type="term" value="F:DNA-binding transcription factor activity"/>
    <property type="evidence" value="ECO:0007669"/>
    <property type="project" value="InterPro"/>
</dbReference>